<dbReference type="PROSITE" id="PS50011">
    <property type="entry name" value="PROTEIN_KINASE_DOM"/>
    <property type="match status" value="1"/>
</dbReference>
<organism evidence="8 9">
    <name type="scientific">Eiseniibacteriota bacterium</name>
    <dbReference type="NCBI Taxonomy" id="2212470"/>
    <lineage>
        <taxon>Bacteria</taxon>
        <taxon>Candidatus Eiseniibacteriota</taxon>
    </lineage>
</organism>
<protein>
    <submittedName>
        <fullName evidence="8">Serine/threonine protein kinase</fullName>
    </submittedName>
</protein>
<keyword evidence="6" id="KW-1133">Transmembrane helix</keyword>
<dbReference type="Pfam" id="PF00069">
    <property type="entry name" value="Pkinase"/>
    <property type="match status" value="1"/>
</dbReference>
<dbReference type="InterPro" id="IPR008271">
    <property type="entry name" value="Ser/Thr_kinase_AS"/>
</dbReference>
<dbReference type="AlphaFoldDB" id="A0A933W851"/>
<keyword evidence="6" id="KW-0472">Membrane</keyword>
<proteinExistence type="predicted"/>
<gene>
    <name evidence="8" type="ORF">HZA61_06590</name>
</gene>
<feature type="domain" description="Protein kinase" evidence="7">
    <location>
        <begin position="8"/>
        <end position="303"/>
    </location>
</feature>
<dbReference type="GO" id="GO:0005524">
    <property type="term" value="F:ATP binding"/>
    <property type="evidence" value="ECO:0007669"/>
    <property type="project" value="UniProtKB-UniRule"/>
</dbReference>
<evidence type="ECO:0000256" key="4">
    <source>
        <dbReference type="ARBA" id="ARBA00022840"/>
    </source>
</evidence>
<dbReference type="SMART" id="SM00220">
    <property type="entry name" value="S_TKc"/>
    <property type="match status" value="1"/>
</dbReference>
<dbReference type="PANTHER" id="PTHR43289:SF34">
    <property type="entry name" value="SERINE_THREONINE-PROTEIN KINASE YBDM-RELATED"/>
    <property type="match status" value="1"/>
</dbReference>
<dbReference type="Gene3D" id="1.25.40.10">
    <property type="entry name" value="Tetratricopeptide repeat domain"/>
    <property type="match status" value="4"/>
</dbReference>
<dbReference type="Proteomes" id="UP000696931">
    <property type="component" value="Unassembled WGS sequence"/>
</dbReference>
<evidence type="ECO:0000256" key="2">
    <source>
        <dbReference type="ARBA" id="ARBA00022741"/>
    </source>
</evidence>
<keyword evidence="1" id="KW-0808">Transferase</keyword>
<evidence type="ECO:0000256" key="5">
    <source>
        <dbReference type="PROSITE-ProRule" id="PRU10141"/>
    </source>
</evidence>
<dbReference type="InterPro" id="IPR000719">
    <property type="entry name" value="Prot_kinase_dom"/>
</dbReference>
<dbReference type="SUPFAM" id="SSF48452">
    <property type="entry name" value="TPR-like"/>
    <property type="match status" value="3"/>
</dbReference>
<dbReference type="PANTHER" id="PTHR43289">
    <property type="entry name" value="MITOGEN-ACTIVATED PROTEIN KINASE KINASE KINASE 20-RELATED"/>
    <property type="match status" value="1"/>
</dbReference>
<feature type="binding site" evidence="5">
    <location>
        <position position="37"/>
    </location>
    <ligand>
        <name>ATP</name>
        <dbReference type="ChEBI" id="CHEBI:30616"/>
    </ligand>
</feature>
<dbReference type="InterPro" id="IPR017441">
    <property type="entry name" value="Protein_kinase_ATP_BS"/>
</dbReference>
<keyword evidence="6" id="KW-0812">Transmembrane</keyword>
<dbReference type="SUPFAM" id="SSF56112">
    <property type="entry name" value="Protein kinase-like (PK-like)"/>
    <property type="match status" value="1"/>
</dbReference>
<keyword evidence="2 5" id="KW-0547">Nucleotide-binding</keyword>
<dbReference type="PROSITE" id="PS00108">
    <property type="entry name" value="PROTEIN_KINASE_ST"/>
    <property type="match status" value="1"/>
</dbReference>
<name>A0A933W851_UNCEI</name>
<dbReference type="Gene3D" id="1.10.510.10">
    <property type="entry name" value="Transferase(Phosphotransferase) domain 1"/>
    <property type="match status" value="1"/>
</dbReference>
<dbReference type="InterPro" id="IPR011009">
    <property type="entry name" value="Kinase-like_dom_sf"/>
</dbReference>
<evidence type="ECO:0000313" key="9">
    <source>
        <dbReference type="Proteomes" id="UP000696931"/>
    </source>
</evidence>
<dbReference type="Pfam" id="PF13424">
    <property type="entry name" value="TPR_12"/>
    <property type="match status" value="4"/>
</dbReference>
<reference evidence="8" key="1">
    <citation type="submission" date="2020-07" db="EMBL/GenBank/DDBJ databases">
        <title>Huge and variable diversity of episymbiotic CPR bacteria and DPANN archaea in groundwater ecosystems.</title>
        <authorList>
            <person name="He C.Y."/>
            <person name="Keren R."/>
            <person name="Whittaker M."/>
            <person name="Farag I.F."/>
            <person name="Doudna J."/>
            <person name="Cate J.H.D."/>
            <person name="Banfield J.F."/>
        </authorList>
    </citation>
    <scope>NUCLEOTIDE SEQUENCE</scope>
    <source>
        <strain evidence="8">NC_groundwater_1813_Pr3_B-0.1um_71_17</strain>
    </source>
</reference>
<evidence type="ECO:0000313" key="8">
    <source>
        <dbReference type="EMBL" id="MBI5169137.1"/>
    </source>
</evidence>
<dbReference type="PROSITE" id="PS00107">
    <property type="entry name" value="PROTEIN_KINASE_ATP"/>
    <property type="match status" value="1"/>
</dbReference>
<dbReference type="Gene3D" id="3.30.200.20">
    <property type="entry name" value="Phosphorylase Kinase, domain 1"/>
    <property type="match status" value="1"/>
</dbReference>
<dbReference type="SMART" id="SM00028">
    <property type="entry name" value="TPR"/>
    <property type="match status" value="8"/>
</dbReference>
<keyword evidence="3 8" id="KW-0418">Kinase</keyword>
<dbReference type="CDD" id="cd14014">
    <property type="entry name" value="STKc_PknB_like"/>
    <property type="match status" value="1"/>
</dbReference>
<keyword evidence="4 5" id="KW-0067">ATP-binding</keyword>
<evidence type="ECO:0000259" key="7">
    <source>
        <dbReference type="PROSITE" id="PS50011"/>
    </source>
</evidence>
<dbReference type="InterPro" id="IPR019734">
    <property type="entry name" value="TPR_rpt"/>
</dbReference>
<sequence length="1005" mass="108869">MPAEVDGYRVLGVLGQGGMGIVYLAEQKEPRRRVALKVIRGSAHTDSLHVRLFRREAETLGRLRHPNIGAIYGAGRLPDGRPYFAMELVEGPTLSAYLASRPSPANRAELLHQLALAGRIAEAVNYAHQRGVIHRDLKPSNIVVPEATGGSSASFSSSGLPDVKVLDFGLARITDDESQVSMMSDVGEIRGTLPYMSPEQVRGETQTLDVRSDVYTLGVILSEMIAGERPYEVGSASLLHAMKIICEQEPKPLRDTPSGIAHVDGDLQAIVLKALAKEPERRYSSAAALAEDLERFRHSQPVLARTPSTAYQLRKLVARHKPIVAAAGLALLAIVVSAIVSTAMFVRARSEAAKARQVSAFLGEMLEGAGPSVARGRDTALLREILDRTAERVRTELKGQPEVAAGIEHVLGQTYLQIGDLIAAEEHARAAYETRRKLHRGRHPDVAADLSLLADTQWQRDRLPEADSLARMALEMWRGLEKGPHEGTANALTTLGGIQLDASRFESAEPLLRDGLAMSQQLHPNGDRTVAVALNSLGNLMHYTGRFDQADSLQRLALAMHRRMGGDLNPDVAADLFNMSQVEIDRGRFAAAESLAREGLSVCDRIYTEPHPSHAAGFLVLAGVYLRTGQFGRADSLARRSLELARSVRGGGEDAVGQALSALGVFSANAGHAEEALDYHRQALAVFQGSGVPKRSRLGTALDNVASALAGLGRFDEADSLYRLAIPLKLEAYGPQNPATLLTMNNYARMKIFVGDVAGAEALYRDVLAGRRAALGDSSDQVAVTLSDMGRCAIARGRSARAESLLTESTAIVEARLGTDAMNTNFVRSSLARVHRDLGKHAESVREFREARAYLGKIMGEEGPNLAWLDSELGASLDAAGESRAADSVFASLAKIPAAMLSPADLLRVRFYYGSYLAKRGRFAEAEKNLLLAEQALRDPRELNVRRRLDLLNTLVEMERTWSTRSPSPARTAALQRWTAVRDAEAPELKQAIEEGRAPRLGGAK</sequence>
<comment type="caution">
    <text evidence="8">The sequence shown here is derived from an EMBL/GenBank/DDBJ whole genome shotgun (WGS) entry which is preliminary data.</text>
</comment>
<feature type="transmembrane region" description="Helical" evidence="6">
    <location>
        <begin position="323"/>
        <end position="346"/>
    </location>
</feature>
<keyword evidence="8" id="KW-0723">Serine/threonine-protein kinase</keyword>
<evidence type="ECO:0000256" key="1">
    <source>
        <dbReference type="ARBA" id="ARBA00022679"/>
    </source>
</evidence>
<dbReference type="EMBL" id="JACRIW010000042">
    <property type="protein sequence ID" value="MBI5169137.1"/>
    <property type="molecule type" value="Genomic_DNA"/>
</dbReference>
<accession>A0A933W851</accession>
<dbReference type="GO" id="GO:0004674">
    <property type="term" value="F:protein serine/threonine kinase activity"/>
    <property type="evidence" value="ECO:0007669"/>
    <property type="project" value="UniProtKB-KW"/>
</dbReference>
<evidence type="ECO:0000256" key="3">
    <source>
        <dbReference type="ARBA" id="ARBA00022777"/>
    </source>
</evidence>
<dbReference type="InterPro" id="IPR011990">
    <property type="entry name" value="TPR-like_helical_dom_sf"/>
</dbReference>
<evidence type="ECO:0000256" key="6">
    <source>
        <dbReference type="SAM" id="Phobius"/>
    </source>
</evidence>